<evidence type="ECO:0000256" key="6">
    <source>
        <dbReference type="ARBA" id="ARBA00037937"/>
    </source>
</evidence>
<gene>
    <name evidence="8" type="primary">fliO</name>
    <name evidence="8" type="ORF">OD750_009975</name>
</gene>
<keyword evidence="9" id="KW-1185">Reference proteome</keyword>
<keyword evidence="2 7" id="KW-0812">Transmembrane</keyword>
<evidence type="ECO:0000256" key="3">
    <source>
        <dbReference type="ARBA" id="ARBA00022989"/>
    </source>
</evidence>
<evidence type="ECO:0000313" key="9">
    <source>
        <dbReference type="Proteomes" id="UP001139971"/>
    </source>
</evidence>
<evidence type="ECO:0000256" key="1">
    <source>
        <dbReference type="ARBA" id="ARBA00022475"/>
    </source>
</evidence>
<reference evidence="8" key="1">
    <citation type="submission" date="2023-02" db="EMBL/GenBank/DDBJ databases">
        <title>Tahibacter soli sp. nov. isolated from soil.</title>
        <authorList>
            <person name="Baek J.H."/>
            <person name="Lee J.K."/>
            <person name="Choi D.G."/>
            <person name="Jeon C.O."/>
        </authorList>
    </citation>
    <scope>NUCLEOTIDE SEQUENCE</scope>
    <source>
        <strain evidence="8">BL</strain>
    </source>
</reference>
<dbReference type="PANTHER" id="PTHR38766:SF1">
    <property type="entry name" value="FLAGELLAR PROTEIN FLIO"/>
    <property type="match status" value="1"/>
</dbReference>
<evidence type="ECO:0000256" key="5">
    <source>
        <dbReference type="ARBA" id="ARBA00023143"/>
    </source>
</evidence>
<dbReference type="InterPro" id="IPR022781">
    <property type="entry name" value="Flagellar_biosynth_FliO"/>
</dbReference>
<dbReference type="PANTHER" id="PTHR38766">
    <property type="entry name" value="FLAGELLAR PROTEIN FLIO"/>
    <property type="match status" value="1"/>
</dbReference>
<keyword evidence="4 7" id="KW-0472">Membrane</keyword>
<dbReference type="GO" id="GO:0044781">
    <property type="term" value="P:bacterial-type flagellum organization"/>
    <property type="evidence" value="ECO:0007669"/>
    <property type="project" value="UniProtKB-UniRule"/>
</dbReference>
<comment type="subcellular location">
    <subcellularLocation>
        <location evidence="7">Cell membrane</location>
    </subcellularLocation>
    <subcellularLocation>
        <location evidence="7">Bacterial flagellum basal body</location>
    </subcellularLocation>
</comment>
<dbReference type="Pfam" id="PF04347">
    <property type="entry name" value="FliO"/>
    <property type="match status" value="1"/>
</dbReference>
<feature type="transmembrane region" description="Helical" evidence="7">
    <location>
        <begin position="14"/>
        <end position="35"/>
    </location>
</feature>
<keyword evidence="1 7" id="KW-1003">Cell membrane</keyword>
<comment type="caution">
    <text evidence="8">The sequence shown here is derived from an EMBL/GenBank/DDBJ whole genome shotgun (WGS) entry which is preliminary data.</text>
</comment>
<dbReference type="NCBIfam" id="TIGR03500">
    <property type="entry name" value="FliO_TIGR"/>
    <property type="match status" value="1"/>
</dbReference>
<accession>A0A9X3YJS6</accession>
<dbReference type="GO" id="GO:0009425">
    <property type="term" value="C:bacterial-type flagellum basal body"/>
    <property type="evidence" value="ECO:0007669"/>
    <property type="project" value="UniProtKB-SubCell"/>
</dbReference>
<comment type="similarity">
    <text evidence="6 7">Belongs to the FliO/MopB family.</text>
</comment>
<sequence length="119" mass="12217">MSAAAPLAAAAPSLAGSVGSFVFVIALIVGLAWIARRLARAGVRRDAPMRVRATLPLGAKERLVLVEAAGEHLLLAIGANGVHCVHRYDAAPLLPVAPEPAAPAFAEQLLRSLGAQSRA</sequence>
<dbReference type="AlphaFoldDB" id="A0A9X3YJS6"/>
<evidence type="ECO:0000256" key="7">
    <source>
        <dbReference type="RuleBase" id="RU362064"/>
    </source>
</evidence>
<dbReference type="GO" id="GO:0005886">
    <property type="term" value="C:plasma membrane"/>
    <property type="evidence" value="ECO:0007669"/>
    <property type="project" value="UniProtKB-SubCell"/>
</dbReference>
<dbReference type="InterPro" id="IPR052205">
    <property type="entry name" value="FliO/MopB"/>
</dbReference>
<dbReference type="EMBL" id="JAOVZO020000014">
    <property type="protein sequence ID" value="MDC8012872.1"/>
    <property type="molecule type" value="Genomic_DNA"/>
</dbReference>
<keyword evidence="8" id="KW-0282">Flagellum</keyword>
<evidence type="ECO:0000313" key="8">
    <source>
        <dbReference type="EMBL" id="MDC8012872.1"/>
    </source>
</evidence>
<evidence type="ECO:0000256" key="4">
    <source>
        <dbReference type="ARBA" id="ARBA00023136"/>
    </source>
</evidence>
<protein>
    <recommendedName>
        <fullName evidence="7">Flagellar protein</fullName>
    </recommendedName>
</protein>
<dbReference type="RefSeq" id="WP_263545289.1">
    <property type="nucleotide sequence ID" value="NZ_JAOVZO020000014.1"/>
</dbReference>
<proteinExistence type="inferred from homology"/>
<organism evidence="8 9">
    <name type="scientific">Tahibacter soli</name>
    <dbReference type="NCBI Taxonomy" id="2983605"/>
    <lineage>
        <taxon>Bacteria</taxon>
        <taxon>Pseudomonadati</taxon>
        <taxon>Pseudomonadota</taxon>
        <taxon>Gammaproteobacteria</taxon>
        <taxon>Lysobacterales</taxon>
        <taxon>Rhodanobacteraceae</taxon>
        <taxon>Tahibacter</taxon>
    </lineage>
</organism>
<keyword evidence="3 7" id="KW-1133">Transmembrane helix</keyword>
<dbReference type="Proteomes" id="UP001139971">
    <property type="component" value="Unassembled WGS sequence"/>
</dbReference>
<name>A0A9X3YJS6_9GAMM</name>
<keyword evidence="8" id="KW-0969">Cilium</keyword>
<keyword evidence="5 7" id="KW-0975">Bacterial flagellum</keyword>
<keyword evidence="8" id="KW-0966">Cell projection</keyword>
<evidence type="ECO:0000256" key="2">
    <source>
        <dbReference type="ARBA" id="ARBA00022692"/>
    </source>
</evidence>